<dbReference type="AlphaFoldDB" id="A0A5C1Q7Y5"/>
<gene>
    <name evidence="3" type="ORF">EW093_05370</name>
</gene>
<dbReference type="KEGG" id="sper:EW093_05370"/>
<evidence type="ECO:0000313" key="4">
    <source>
        <dbReference type="Proteomes" id="UP000323824"/>
    </source>
</evidence>
<reference evidence="3 4" key="1">
    <citation type="submission" date="2019-02" db="EMBL/GenBank/DDBJ databases">
        <authorList>
            <person name="Fomenkov A."/>
            <person name="Dubinina G."/>
            <person name="Grabovich M."/>
            <person name="Vincze T."/>
            <person name="Roberts R.J."/>
        </authorList>
    </citation>
    <scope>NUCLEOTIDE SEQUENCE [LARGE SCALE GENOMIC DNA]</scope>
    <source>
        <strain evidence="3 4">P</strain>
    </source>
</reference>
<dbReference type="OrthoDB" id="966138at2"/>
<dbReference type="GO" id="GO:0003677">
    <property type="term" value="F:DNA binding"/>
    <property type="evidence" value="ECO:0007669"/>
    <property type="project" value="InterPro"/>
</dbReference>
<evidence type="ECO:0000313" key="3">
    <source>
        <dbReference type="EMBL" id="QEN04155.1"/>
    </source>
</evidence>
<sequence>MKHKGFINYGLILSALGFIVFSLNCYNYYLKTNTFSFVNNLNILILIISITVLVTSFYKIGIYIQILCLSFTGLITFYLHPTDSSGILQLIIVLILIKKYNLFENRKILKTIIFSGIILITLVLSLIFKEQTLFSLIPTICLYAFFIFSTIFILKHERKKYILYENETKKELVELKEDYNIIKTNLKESNTFVDPVEAGLTAKELALLECLCIYRGTNIDLGQRLNKSPHTIKVQLTKIMIKIGAESRYDLMELCKNYFQLNNLSPQNR</sequence>
<dbReference type="SMART" id="SM00421">
    <property type="entry name" value="HTH_LUXR"/>
    <property type="match status" value="1"/>
</dbReference>
<feature type="transmembrane region" description="Helical" evidence="1">
    <location>
        <begin position="109"/>
        <end position="128"/>
    </location>
</feature>
<dbReference type="Gene3D" id="1.10.10.10">
    <property type="entry name" value="Winged helix-like DNA-binding domain superfamily/Winged helix DNA-binding domain"/>
    <property type="match status" value="1"/>
</dbReference>
<evidence type="ECO:0000259" key="2">
    <source>
        <dbReference type="SMART" id="SM00421"/>
    </source>
</evidence>
<feature type="transmembrane region" description="Helical" evidence="1">
    <location>
        <begin position="35"/>
        <end position="55"/>
    </location>
</feature>
<dbReference type="Proteomes" id="UP000323824">
    <property type="component" value="Chromosome"/>
</dbReference>
<evidence type="ECO:0000256" key="1">
    <source>
        <dbReference type="SAM" id="Phobius"/>
    </source>
</evidence>
<accession>A0A5C1Q7Y5</accession>
<dbReference type="GO" id="GO:0006355">
    <property type="term" value="P:regulation of DNA-templated transcription"/>
    <property type="evidence" value="ECO:0007669"/>
    <property type="project" value="InterPro"/>
</dbReference>
<dbReference type="RefSeq" id="WP_149567406.1">
    <property type="nucleotide sequence ID" value="NZ_CP035807.1"/>
</dbReference>
<dbReference type="EMBL" id="CP035807">
    <property type="protein sequence ID" value="QEN04155.1"/>
    <property type="molecule type" value="Genomic_DNA"/>
</dbReference>
<keyword evidence="1" id="KW-1133">Transmembrane helix</keyword>
<name>A0A5C1Q7Y5_9SPIO</name>
<feature type="domain" description="HTH luxR-type" evidence="2">
    <location>
        <begin position="197"/>
        <end position="255"/>
    </location>
</feature>
<proteinExistence type="predicted"/>
<feature type="transmembrane region" description="Helical" evidence="1">
    <location>
        <begin position="7"/>
        <end position="29"/>
    </location>
</feature>
<dbReference type="InterPro" id="IPR036388">
    <property type="entry name" value="WH-like_DNA-bd_sf"/>
</dbReference>
<feature type="transmembrane region" description="Helical" evidence="1">
    <location>
        <begin position="86"/>
        <end position="102"/>
    </location>
</feature>
<feature type="transmembrane region" description="Helical" evidence="1">
    <location>
        <begin position="134"/>
        <end position="154"/>
    </location>
</feature>
<dbReference type="SUPFAM" id="SSF46894">
    <property type="entry name" value="C-terminal effector domain of the bipartite response regulators"/>
    <property type="match status" value="1"/>
</dbReference>
<dbReference type="InterPro" id="IPR000792">
    <property type="entry name" value="Tscrpt_reg_LuxR_C"/>
</dbReference>
<keyword evidence="4" id="KW-1185">Reference proteome</keyword>
<organism evidence="3 4">
    <name type="scientific">Thiospirochaeta perfilievii</name>
    <dbReference type="NCBI Taxonomy" id="252967"/>
    <lineage>
        <taxon>Bacteria</taxon>
        <taxon>Pseudomonadati</taxon>
        <taxon>Spirochaetota</taxon>
        <taxon>Spirochaetia</taxon>
        <taxon>Spirochaetales</taxon>
        <taxon>Spirochaetaceae</taxon>
        <taxon>Thiospirochaeta</taxon>
    </lineage>
</organism>
<reference evidence="3 4" key="2">
    <citation type="submission" date="2019-09" db="EMBL/GenBank/DDBJ databases">
        <title>Complete Genome Sequence and Methylome Analysis of free living Spirochaetas.</title>
        <authorList>
            <person name="Leshcheva N."/>
            <person name="Mikheeva N."/>
        </authorList>
    </citation>
    <scope>NUCLEOTIDE SEQUENCE [LARGE SCALE GENOMIC DNA]</scope>
    <source>
        <strain evidence="3 4">P</strain>
    </source>
</reference>
<protein>
    <submittedName>
        <fullName evidence="3">LuxR family transcriptional regulator</fullName>
    </submittedName>
</protein>
<dbReference type="InterPro" id="IPR016032">
    <property type="entry name" value="Sig_transdc_resp-reg_C-effctor"/>
</dbReference>
<keyword evidence="1" id="KW-0472">Membrane</keyword>
<keyword evidence="1" id="KW-0812">Transmembrane</keyword>